<keyword evidence="4" id="KW-0963">Cytoplasm</keyword>
<dbReference type="SMART" id="SM00666">
    <property type="entry name" value="PB1"/>
    <property type="match status" value="1"/>
</dbReference>
<sequence>MAGLKYELDQWNEGVIAFDQGLYEDSLEFFEPIADSAKIHFNIGVVLTTLGDFEGASAAYTQATKLDQYLAIAYFQNGVANVALEDYAQALTCFHDAYLYLRGNMVIDYTQLGLDFKLYSCQVLFNRALCHIELGEMDLAMTDLWRATREKQTKAHDILDQALRDKGQDCTVFTVPQGVLYRPPESKVKNSKKKDYLGNSKVIAAIDASDSFAGFQGKSAWQVQVGGPTNVAAAEEPRPMTPPNVGIQRRATERMGGMGRPRRGTGSDSERPQLEHAASFSGDASRRAGPGPSSLGPAGSEPRASLLSRRNTETRRPAPLNLEGTSNNSAGGSSSAAPFAPSQYSKKQPSDLRNEYQDEMDDLDQHVYTMSIESQEYAVGDRHNGLPSQQQPSSATSSTSDLRISPIPTRSNSGNSQRAQVLRQPSHKSNNSMEMSPVIGPRGTTPVLSDLRRVGSNNSHYDKNGLHREDSVRSNTSGGSAGGGMYQQGNGPSYLDEPVYAGLRDKLRVKCHYTDTRAVLVRADTPIHELLQRVQEKFQVDHPLKLKYKDEDHHMLSMVDDEDWLMAQQVHLEATGSLDRMELWCFEDD</sequence>
<evidence type="ECO:0000256" key="3">
    <source>
        <dbReference type="ARBA" id="ARBA00022443"/>
    </source>
</evidence>
<keyword evidence="3" id="KW-0728">SH3 domain</keyword>
<proteinExistence type="inferred from homology"/>
<keyword evidence="11" id="KW-1185">Reference proteome</keyword>
<feature type="compositionally biased region" description="Low complexity" evidence="8">
    <location>
        <begin position="326"/>
        <end position="342"/>
    </location>
</feature>
<dbReference type="EMBL" id="JAAAUY010000045">
    <property type="protein sequence ID" value="KAF9336851.1"/>
    <property type="molecule type" value="Genomic_DNA"/>
</dbReference>
<organism evidence="10 11">
    <name type="scientific">Podila minutissima</name>
    <dbReference type="NCBI Taxonomy" id="64525"/>
    <lineage>
        <taxon>Eukaryota</taxon>
        <taxon>Fungi</taxon>
        <taxon>Fungi incertae sedis</taxon>
        <taxon>Mucoromycota</taxon>
        <taxon>Mortierellomycotina</taxon>
        <taxon>Mortierellomycetes</taxon>
        <taxon>Mortierellales</taxon>
        <taxon>Mortierellaceae</taxon>
        <taxon>Podila</taxon>
    </lineage>
</organism>
<dbReference type="Gene3D" id="3.10.20.90">
    <property type="entry name" value="Phosphatidylinositol 3-kinase Catalytic Subunit, Chain A, domain 1"/>
    <property type="match status" value="1"/>
</dbReference>
<dbReference type="InterPro" id="IPR011990">
    <property type="entry name" value="TPR-like_helical_dom_sf"/>
</dbReference>
<comment type="similarity">
    <text evidence="2">Belongs to the NCF2/NOXA1 family.</text>
</comment>
<feature type="region of interest" description="Disordered" evidence="8">
    <location>
        <begin position="231"/>
        <end position="353"/>
    </location>
</feature>
<feature type="compositionally biased region" description="Low complexity" evidence="8">
    <location>
        <begin position="287"/>
        <end position="302"/>
    </location>
</feature>
<dbReference type="SMART" id="SM00028">
    <property type="entry name" value="TPR"/>
    <property type="match status" value="3"/>
</dbReference>
<feature type="region of interest" description="Disordered" evidence="8">
    <location>
        <begin position="382"/>
        <end position="445"/>
    </location>
</feature>
<dbReference type="InterPro" id="IPR053793">
    <property type="entry name" value="PB1-like"/>
</dbReference>
<evidence type="ECO:0000256" key="1">
    <source>
        <dbReference type="ARBA" id="ARBA00004496"/>
    </source>
</evidence>
<feature type="compositionally biased region" description="Polar residues" evidence="8">
    <location>
        <begin position="408"/>
        <end position="419"/>
    </location>
</feature>
<feature type="compositionally biased region" description="Basic and acidic residues" evidence="8">
    <location>
        <begin position="460"/>
        <end position="472"/>
    </location>
</feature>
<dbReference type="SUPFAM" id="SSF54277">
    <property type="entry name" value="CAD &amp; PB1 domains"/>
    <property type="match status" value="1"/>
</dbReference>
<dbReference type="PROSITE" id="PS50005">
    <property type="entry name" value="TPR"/>
    <property type="match status" value="1"/>
</dbReference>
<dbReference type="InterPro" id="IPR000270">
    <property type="entry name" value="PB1_dom"/>
</dbReference>
<evidence type="ECO:0000256" key="4">
    <source>
        <dbReference type="ARBA" id="ARBA00022490"/>
    </source>
</evidence>
<feature type="domain" description="PB1" evidence="9">
    <location>
        <begin position="506"/>
        <end position="588"/>
    </location>
</feature>
<evidence type="ECO:0000256" key="6">
    <source>
        <dbReference type="ARBA" id="ARBA00022803"/>
    </source>
</evidence>
<dbReference type="GO" id="GO:0005737">
    <property type="term" value="C:cytoplasm"/>
    <property type="evidence" value="ECO:0007669"/>
    <property type="project" value="UniProtKB-SubCell"/>
</dbReference>
<dbReference type="PROSITE" id="PS51745">
    <property type="entry name" value="PB1"/>
    <property type="match status" value="1"/>
</dbReference>
<evidence type="ECO:0000256" key="2">
    <source>
        <dbReference type="ARBA" id="ARBA00008051"/>
    </source>
</evidence>
<protein>
    <recommendedName>
        <fullName evidence="9">PB1 domain-containing protein</fullName>
    </recommendedName>
</protein>
<dbReference type="AlphaFoldDB" id="A0A9P5SSN4"/>
<feature type="region of interest" description="Disordered" evidence="8">
    <location>
        <begin position="457"/>
        <end position="490"/>
    </location>
</feature>
<feature type="repeat" description="TPR" evidence="7">
    <location>
        <begin position="37"/>
        <end position="70"/>
    </location>
</feature>
<evidence type="ECO:0000313" key="10">
    <source>
        <dbReference type="EMBL" id="KAF9336851.1"/>
    </source>
</evidence>
<comment type="subcellular location">
    <subcellularLocation>
        <location evidence="1">Cytoplasm</location>
    </subcellularLocation>
</comment>
<dbReference type="Proteomes" id="UP000696485">
    <property type="component" value="Unassembled WGS sequence"/>
</dbReference>
<dbReference type="PANTHER" id="PTHR15175">
    <property type="entry name" value="NEUTROPHIL CYTOSOLIC FACTOR 2, NEUTROPHIL NADPH OXIDASE FACTOR 2"/>
    <property type="match status" value="1"/>
</dbReference>
<evidence type="ECO:0000256" key="8">
    <source>
        <dbReference type="SAM" id="MobiDB-lite"/>
    </source>
</evidence>
<evidence type="ECO:0000256" key="5">
    <source>
        <dbReference type="ARBA" id="ARBA00022737"/>
    </source>
</evidence>
<accession>A0A9P5SSN4</accession>
<keyword evidence="6 7" id="KW-0802">TPR repeat</keyword>
<dbReference type="SUPFAM" id="SSF48452">
    <property type="entry name" value="TPR-like"/>
    <property type="match status" value="1"/>
</dbReference>
<evidence type="ECO:0000259" key="9">
    <source>
        <dbReference type="PROSITE" id="PS51745"/>
    </source>
</evidence>
<keyword evidence="5" id="KW-0677">Repeat</keyword>
<gene>
    <name evidence="10" type="ORF">BG006_007222</name>
</gene>
<name>A0A9P5SSN4_9FUNG</name>
<dbReference type="FunFam" id="1.25.40.10:FF:000017">
    <property type="entry name" value="NADPH oxidase regulator NoxR"/>
    <property type="match status" value="1"/>
</dbReference>
<evidence type="ECO:0000256" key="7">
    <source>
        <dbReference type="PROSITE-ProRule" id="PRU00339"/>
    </source>
</evidence>
<dbReference type="Gene3D" id="1.25.40.10">
    <property type="entry name" value="Tetratricopeptide repeat domain"/>
    <property type="match status" value="1"/>
</dbReference>
<dbReference type="PANTHER" id="PTHR15175:SF0">
    <property type="entry name" value="SH3 DOMAIN-CONTAINING PROTEIN C23A1.17"/>
    <property type="match status" value="1"/>
</dbReference>
<dbReference type="CDD" id="cd05992">
    <property type="entry name" value="PB1"/>
    <property type="match status" value="1"/>
</dbReference>
<reference evidence="10" key="1">
    <citation type="journal article" date="2020" name="Fungal Divers.">
        <title>Resolving the Mortierellaceae phylogeny through synthesis of multi-gene phylogenetics and phylogenomics.</title>
        <authorList>
            <person name="Vandepol N."/>
            <person name="Liber J."/>
            <person name="Desiro A."/>
            <person name="Na H."/>
            <person name="Kennedy M."/>
            <person name="Barry K."/>
            <person name="Grigoriev I.V."/>
            <person name="Miller A.N."/>
            <person name="O'Donnell K."/>
            <person name="Stajich J.E."/>
            <person name="Bonito G."/>
        </authorList>
    </citation>
    <scope>NUCLEOTIDE SEQUENCE</scope>
    <source>
        <strain evidence="10">NVP1</strain>
    </source>
</reference>
<feature type="compositionally biased region" description="Low complexity" evidence="8">
    <location>
        <begin position="387"/>
        <end position="400"/>
    </location>
</feature>
<dbReference type="Pfam" id="PF00564">
    <property type="entry name" value="PB1"/>
    <property type="match status" value="1"/>
</dbReference>
<dbReference type="InterPro" id="IPR019734">
    <property type="entry name" value="TPR_rpt"/>
</dbReference>
<dbReference type="InterPro" id="IPR051864">
    <property type="entry name" value="NCF2_NOXA1"/>
</dbReference>
<comment type="caution">
    <text evidence="10">The sequence shown here is derived from an EMBL/GenBank/DDBJ whole genome shotgun (WGS) entry which is preliminary data.</text>
</comment>
<dbReference type="Pfam" id="PF13181">
    <property type="entry name" value="TPR_8"/>
    <property type="match status" value="1"/>
</dbReference>
<evidence type="ECO:0000313" key="11">
    <source>
        <dbReference type="Proteomes" id="UP000696485"/>
    </source>
</evidence>